<evidence type="ECO:0000313" key="5">
    <source>
        <dbReference type="Proteomes" id="UP000007799"/>
    </source>
</evidence>
<dbReference type="InterPro" id="IPR048643">
    <property type="entry name" value="Itf52_C"/>
</dbReference>
<dbReference type="InterPro" id="IPR055460">
    <property type="entry name" value="IFT52_central"/>
</dbReference>
<evidence type="ECO:0000313" key="4">
    <source>
        <dbReference type="EMBL" id="EGD78348.1"/>
    </source>
</evidence>
<accession>F2UMJ9</accession>
<dbReference type="FunCoup" id="F2UMJ9">
    <property type="interactions" value="344"/>
</dbReference>
<dbReference type="GeneID" id="16070222"/>
<dbReference type="GO" id="GO:0060271">
    <property type="term" value="P:cilium assembly"/>
    <property type="evidence" value="ECO:0007669"/>
    <property type="project" value="TreeGrafter"/>
</dbReference>
<dbReference type="Pfam" id="PF21178">
    <property type="entry name" value="Itf52_C"/>
    <property type="match status" value="1"/>
</dbReference>
<proteinExistence type="predicted"/>
<dbReference type="STRING" id="946362.F2UMJ9"/>
<organism evidence="4 5">
    <name type="scientific">Salpingoeca rosetta (strain ATCC 50818 / BSB-021)</name>
    <dbReference type="NCBI Taxonomy" id="946362"/>
    <lineage>
        <taxon>Eukaryota</taxon>
        <taxon>Choanoflagellata</taxon>
        <taxon>Craspedida</taxon>
        <taxon>Salpingoecidae</taxon>
        <taxon>Salpingoeca</taxon>
    </lineage>
</organism>
<dbReference type="GO" id="GO:0030992">
    <property type="term" value="C:intraciliary transport particle B"/>
    <property type="evidence" value="ECO:0007669"/>
    <property type="project" value="TreeGrafter"/>
</dbReference>
<feature type="domain" description="Intraflagellar transport protein 52 C-terminal" evidence="1">
    <location>
        <begin position="358"/>
        <end position="409"/>
    </location>
</feature>
<evidence type="ECO:0000259" key="2">
    <source>
        <dbReference type="Pfam" id="PF23352"/>
    </source>
</evidence>
<dbReference type="GO" id="GO:0042073">
    <property type="term" value="P:intraciliary transport"/>
    <property type="evidence" value="ECO:0007669"/>
    <property type="project" value="TreeGrafter"/>
</dbReference>
<dbReference type="Pfam" id="PF23352">
    <property type="entry name" value="IFT52_central"/>
    <property type="match status" value="1"/>
</dbReference>
<dbReference type="Gene3D" id="3.40.50.12140">
    <property type="entry name" value="Domain of unknown function DUF4159"/>
    <property type="match status" value="1"/>
</dbReference>
<dbReference type="InterPro" id="IPR039975">
    <property type="entry name" value="IFT52"/>
</dbReference>
<dbReference type="Pfam" id="PF23355">
    <property type="entry name" value="IFT52_GIFT"/>
    <property type="match status" value="1"/>
</dbReference>
<dbReference type="PANTHER" id="PTHR12969:SF7">
    <property type="entry name" value="INTRAFLAGELLAR TRANSPORT PROTEIN 52 HOMOLOG"/>
    <property type="match status" value="1"/>
</dbReference>
<dbReference type="SUPFAM" id="SSF52317">
    <property type="entry name" value="Class I glutamine amidotransferase-like"/>
    <property type="match status" value="1"/>
</dbReference>
<gene>
    <name evidence="4" type="ORF">PTSG_09414</name>
</gene>
<name>F2UMJ9_SALR5</name>
<dbReference type="InterPro" id="IPR029062">
    <property type="entry name" value="Class_I_gatase-like"/>
</dbReference>
<dbReference type="CDD" id="cd23683">
    <property type="entry name" value="IFT52_CTD"/>
    <property type="match status" value="1"/>
</dbReference>
<dbReference type="InParanoid" id="F2UMJ9"/>
<dbReference type="PANTHER" id="PTHR12969">
    <property type="entry name" value="NGD5/OSM-6/IFT52"/>
    <property type="match status" value="1"/>
</dbReference>
<dbReference type="GO" id="GO:0005814">
    <property type="term" value="C:centriole"/>
    <property type="evidence" value="ECO:0007669"/>
    <property type="project" value="TreeGrafter"/>
</dbReference>
<dbReference type="OMA" id="ACLHAPD"/>
<feature type="domain" description="IFT52 central" evidence="2">
    <location>
        <begin position="267"/>
        <end position="347"/>
    </location>
</feature>
<evidence type="ECO:0000259" key="3">
    <source>
        <dbReference type="Pfam" id="PF23355"/>
    </source>
</evidence>
<dbReference type="AlphaFoldDB" id="F2UMJ9"/>
<feature type="domain" description="IFT52 GIFT" evidence="3">
    <location>
        <begin position="8"/>
        <end position="251"/>
    </location>
</feature>
<keyword evidence="5" id="KW-1185">Reference proteome</keyword>
<sequence length="421" mass="47302">MDSEKPLLLFNAGKKEVFSPGSGFKQLTRRLRSTWRVASLKEELTSERLEDARVLVFAGPRQKFTAGEFEVIRQYLENGGSLLIMVGEGGETRFDTNINFLLEEYGVMVNADAVVRSTFYKYHHPKECLVSNGVLNREINKAAGKPQPSGRADDTAFDQMSLQYLYPFGATLSVQPPAVPVLSTGNVSIPLNRPTCAFYSNDSRPGKLAVIGSCHIFSDQYLDKEENGTLLDVVLSWLTDDDFELNHIDAEEPEISEYVPIPHVQKLADKPRVCLQESDDVPRDFTTLFSGSLFGISTKHIPATVQAYADLDVAHEQLRLIEPQFEAPLPPLQPAVFPPTFREMGPPALDLFDLDESFSSEKVRLNQLANKCTEDDLEYFVRECGDIMGITHRLDKTKRDGKHILEYALKQLVKYKRSSMS</sequence>
<dbReference type="RefSeq" id="XP_004989671.1">
    <property type="nucleotide sequence ID" value="XM_004989614.1"/>
</dbReference>
<protein>
    <submittedName>
        <fullName evidence="4">CGI-53 protein</fullName>
    </submittedName>
</protein>
<dbReference type="KEGG" id="sre:PTSG_09414"/>
<dbReference type="Gene3D" id="6.10.250.2800">
    <property type="match status" value="1"/>
</dbReference>
<dbReference type="GO" id="GO:0005929">
    <property type="term" value="C:cilium"/>
    <property type="evidence" value="ECO:0007669"/>
    <property type="project" value="TreeGrafter"/>
</dbReference>
<dbReference type="eggNOG" id="KOG3861">
    <property type="taxonomic scope" value="Eukaryota"/>
</dbReference>
<reference evidence="4" key="1">
    <citation type="submission" date="2009-08" db="EMBL/GenBank/DDBJ databases">
        <title>Annotation of Salpingoeca rosetta.</title>
        <authorList>
            <consortium name="The Broad Institute Genome Sequencing Platform"/>
            <person name="Russ C."/>
            <person name="Cuomo C."/>
            <person name="Burger G."/>
            <person name="Gray M.W."/>
            <person name="Holland P.W.H."/>
            <person name="King N."/>
            <person name="Lang F.B.F."/>
            <person name="Roger A.J."/>
            <person name="Ruiz-Trillo I."/>
            <person name="Young S.K."/>
            <person name="Zeng Q."/>
            <person name="Gargeya S."/>
            <person name="Alvarado L."/>
            <person name="Berlin A."/>
            <person name="Chapman S.B."/>
            <person name="Chen Z."/>
            <person name="Freedman E."/>
            <person name="Gellesch M."/>
            <person name="Goldberg J."/>
            <person name="Griggs A."/>
            <person name="Gujja S."/>
            <person name="Heilman E."/>
            <person name="Heiman D."/>
            <person name="Howarth C."/>
            <person name="Mehta T."/>
            <person name="Neiman D."/>
            <person name="Pearson M."/>
            <person name="Roberts A."/>
            <person name="Saif S."/>
            <person name="Shea T."/>
            <person name="Shenoy N."/>
            <person name="Sisk P."/>
            <person name="Stolte C."/>
            <person name="Sykes S."/>
            <person name="White J."/>
            <person name="Yandava C."/>
            <person name="Haas B."/>
            <person name="Nusbaum C."/>
            <person name="Birren B."/>
        </authorList>
    </citation>
    <scope>NUCLEOTIDE SEQUENCE</scope>
    <source>
        <strain evidence="4">ATCC 50818</strain>
    </source>
</reference>
<evidence type="ECO:0000259" key="1">
    <source>
        <dbReference type="Pfam" id="PF21178"/>
    </source>
</evidence>
<dbReference type="EMBL" id="GL832982">
    <property type="protein sequence ID" value="EGD78348.1"/>
    <property type="molecule type" value="Genomic_DNA"/>
</dbReference>
<dbReference type="OrthoDB" id="10259368at2759"/>
<dbReference type="InterPro" id="IPR055458">
    <property type="entry name" value="IFT52_GIFT"/>
</dbReference>
<dbReference type="Proteomes" id="UP000007799">
    <property type="component" value="Unassembled WGS sequence"/>
</dbReference>